<feature type="compositionally biased region" description="Basic and acidic residues" evidence="1">
    <location>
        <begin position="250"/>
        <end position="284"/>
    </location>
</feature>
<reference evidence="2 3" key="1">
    <citation type="submission" date="2019-07" db="EMBL/GenBank/DDBJ databases">
        <title>De Novo Assembly of kiwifruit Actinidia rufa.</title>
        <authorList>
            <person name="Sugita-Konishi S."/>
            <person name="Sato K."/>
            <person name="Mori E."/>
            <person name="Abe Y."/>
            <person name="Kisaki G."/>
            <person name="Hamano K."/>
            <person name="Suezawa K."/>
            <person name="Otani M."/>
            <person name="Fukuda T."/>
            <person name="Manabe T."/>
            <person name="Gomi K."/>
            <person name="Tabuchi M."/>
            <person name="Akimitsu K."/>
            <person name="Kataoka I."/>
        </authorList>
    </citation>
    <scope>NUCLEOTIDE SEQUENCE [LARGE SCALE GENOMIC DNA]</scope>
    <source>
        <strain evidence="3">cv. Fuchu</strain>
    </source>
</reference>
<keyword evidence="3" id="KW-1185">Reference proteome</keyword>
<sequence length="297" mass="33354">MLDSSVRDSCCGYEEVQDGGHLSSPKSQMVGMYELMAELIFSALRPSLGTAIGIRAKFESPESHRSDFGGKWKPISNSDQIRSAQKWRLSIPPNSSRRDEAPAPNGFQIGVQTSPHAPPEVRRVRSTHLTRGRGRRRVPSTEESDFDGKALSEFSRHSGFICEVGFQRFCFHFGEVRRRIMLSDADYAPGKPRMKDTEGDKQEDDWANQTMHWTRVEGDVPGEDISEQGLNEEACVEASERDYSGGTNERVPESHRKRSKEEAREEVSRRRSQRSGEEVKKEIPADDGGGQNPEVAL</sequence>
<proteinExistence type="predicted"/>
<feature type="region of interest" description="Disordered" evidence="1">
    <location>
        <begin position="237"/>
        <end position="297"/>
    </location>
</feature>
<protein>
    <submittedName>
        <fullName evidence="2">Uncharacterized protein</fullName>
    </submittedName>
</protein>
<accession>A0A7J0EH53</accession>
<comment type="caution">
    <text evidence="2">The sequence shown here is derived from an EMBL/GenBank/DDBJ whole genome shotgun (WGS) entry which is preliminary data.</text>
</comment>
<dbReference type="EMBL" id="BJWL01000004">
    <property type="protein sequence ID" value="GFY85710.1"/>
    <property type="molecule type" value="Genomic_DNA"/>
</dbReference>
<dbReference type="Proteomes" id="UP000585474">
    <property type="component" value="Unassembled WGS sequence"/>
</dbReference>
<name>A0A7J0EH53_9ERIC</name>
<evidence type="ECO:0000313" key="3">
    <source>
        <dbReference type="Proteomes" id="UP000585474"/>
    </source>
</evidence>
<feature type="region of interest" description="Disordered" evidence="1">
    <location>
        <begin position="110"/>
        <end position="147"/>
    </location>
</feature>
<gene>
    <name evidence="2" type="ORF">Acr_04g0004480</name>
</gene>
<evidence type="ECO:0000256" key="1">
    <source>
        <dbReference type="SAM" id="MobiDB-lite"/>
    </source>
</evidence>
<organism evidence="2 3">
    <name type="scientific">Actinidia rufa</name>
    <dbReference type="NCBI Taxonomy" id="165716"/>
    <lineage>
        <taxon>Eukaryota</taxon>
        <taxon>Viridiplantae</taxon>
        <taxon>Streptophyta</taxon>
        <taxon>Embryophyta</taxon>
        <taxon>Tracheophyta</taxon>
        <taxon>Spermatophyta</taxon>
        <taxon>Magnoliopsida</taxon>
        <taxon>eudicotyledons</taxon>
        <taxon>Gunneridae</taxon>
        <taxon>Pentapetalae</taxon>
        <taxon>asterids</taxon>
        <taxon>Ericales</taxon>
        <taxon>Actinidiaceae</taxon>
        <taxon>Actinidia</taxon>
    </lineage>
</organism>
<evidence type="ECO:0000313" key="2">
    <source>
        <dbReference type="EMBL" id="GFY85710.1"/>
    </source>
</evidence>
<feature type="compositionally biased region" description="Basic residues" evidence="1">
    <location>
        <begin position="124"/>
        <end position="138"/>
    </location>
</feature>
<dbReference type="AlphaFoldDB" id="A0A7J0EH53"/>